<feature type="signal peptide" evidence="1">
    <location>
        <begin position="1"/>
        <end position="22"/>
    </location>
</feature>
<evidence type="ECO:0000313" key="3">
    <source>
        <dbReference type="Proteomes" id="UP000250235"/>
    </source>
</evidence>
<keyword evidence="1" id="KW-0732">Signal</keyword>
<keyword evidence="3" id="KW-1185">Reference proteome</keyword>
<organism evidence="2 3">
    <name type="scientific">Dorcoceras hygrometricum</name>
    <dbReference type="NCBI Taxonomy" id="472368"/>
    <lineage>
        <taxon>Eukaryota</taxon>
        <taxon>Viridiplantae</taxon>
        <taxon>Streptophyta</taxon>
        <taxon>Embryophyta</taxon>
        <taxon>Tracheophyta</taxon>
        <taxon>Spermatophyta</taxon>
        <taxon>Magnoliopsida</taxon>
        <taxon>eudicotyledons</taxon>
        <taxon>Gunneridae</taxon>
        <taxon>Pentapetalae</taxon>
        <taxon>asterids</taxon>
        <taxon>lamiids</taxon>
        <taxon>Lamiales</taxon>
        <taxon>Gesneriaceae</taxon>
        <taxon>Didymocarpoideae</taxon>
        <taxon>Trichosporeae</taxon>
        <taxon>Loxocarpinae</taxon>
        <taxon>Dorcoceras</taxon>
    </lineage>
</organism>
<gene>
    <name evidence="2" type="ORF">F511_25721</name>
</gene>
<dbReference type="Proteomes" id="UP000250235">
    <property type="component" value="Unassembled WGS sequence"/>
</dbReference>
<accession>A0A2Z7B8A7</accession>
<proteinExistence type="predicted"/>
<dbReference type="EMBL" id="KV008308">
    <property type="protein sequence ID" value="KZV30351.1"/>
    <property type="molecule type" value="Genomic_DNA"/>
</dbReference>
<evidence type="ECO:0000313" key="2">
    <source>
        <dbReference type="EMBL" id="KZV30351.1"/>
    </source>
</evidence>
<name>A0A2Z7B8A7_9LAMI</name>
<reference evidence="2 3" key="1">
    <citation type="journal article" date="2015" name="Proc. Natl. Acad. Sci. U.S.A.">
        <title>The resurrection genome of Boea hygrometrica: A blueprint for survival of dehydration.</title>
        <authorList>
            <person name="Xiao L."/>
            <person name="Yang G."/>
            <person name="Zhang L."/>
            <person name="Yang X."/>
            <person name="Zhao S."/>
            <person name="Ji Z."/>
            <person name="Zhou Q."/>
            <person name="Hu M."/>
            <person name="Wang Y."/>
            <person name="Chen M."/>
            <person name="Xu Y."/>
            <person name="Jin H."/>
            <person name="Xiao X."/>
            <person name="Hu G."/>
            <person name="Bao F."/>
            <person name="Hu Y."/>
            <person name="Wan P."/>
            <person name="Li L."/>
            <person name="Deng X."/>
            <person name="Kuang T."/>
            <person name="Xiang C."/>
            <person name="Zhu J.K."/>
            <person name="Oliver M.J."/>
            <person name="He Y."/>
        </authorList>
    </citation>
    <scope>NUCLEOTIDE SEQUENCE [LARGE SCALE GENOMIC DNA]</scope>
    <source>
        <strain evidence="3">cv. XS01</strain>
    </source>
</reference>
<protein>
    <submittedName>
        <fullName evidence="2">Uncharacterized protein</fullName>
    </submittedName>
</protein>
<sequence length="131" mass="15479">MVHNIKIQQLVWFFMESAAGLAMETSKVKSGVRNQAEAKLNQQSLFKKLRRVARWSWNEKDQQEANVNQQMIFAFFEGTSEQQQLFNTNNWYQRCAKFLATKMSYICQRFVSGSSDLNVLHLPFFHLERIH</sequence>
<feature type="chain" id="PRO_5016402768" evidence="1">
    <location>
        <begin position="23"/>
        <end position="131"/>
    </location>
</feature>
<dbReference type="AlphaFoldDB" id="A0A2Z7B8A7"/>
<evidence type="ECO:0000256" key="1">
    <source>
        <dbReference type="SAM" id="SignalP"/>
    </source>
</evidence>